<dbReference type="InParanoid" id="B4D6Y6"/>
<keyword evidence="2" id="KW-1185">Reference proteome</keyword>
<dbReference type="Proteomes" id="UP000005824">
    <property type="component" value="Unassembled WGS sequence"/>
</dbReference>
<organism evidence="1 2">
    <name type="scientific">Chthoniobacter flavus Ellin428</name>
    <dbReference type="NCBI Taxonomy" id="497964"/>
    <lineage>
        <taxon>Bacteria</taxon>
        <taxon>Pseudomonadati</taxon>
        <taxon>Verrucomicrobiota</taxon>
        <taxon>Spartobacteria</taxon>
        <taxon>Chthoniobacterales</taxon>
        <taxon>Chthoniobacteraceae</taxon>
        <taxon>Chthoniobacter</taxon>
    </lineage>
</organism>
<accession>B4D6Y6</accession>
<comment type="caution">
    <text evidence="1">The sequence shown here is derived from an EMBL/GenBank/DDBJ whole genome shotgun (WGS) entry which is preliminary data.</text>
</comment>
<dbReference type="EMBL" id="ABVL01000016">
    <property type="protein sequence ID" value="EDY17937.1"/>
    <property type="molecule type" value="Genomic_DNA"/>
</dbReference>
<dbReference type="AlphaFoldDB" id="B4D6Y6"/>
<evidence type="ECO:0000313" key="1">
    <source>
        <dbReference type="EMBL" id="EDY17937.1"/>
    </source>
</evidence>
<protein>
    <submittedName>
        <fullName evidence="1">Uncharacterized protein</fullName>
    </submittedName>
</protein>
<name>B4D6Y6_9BACT</name>
<proteinExistence type="predicted"/>
<gene>
    <name evidence="1" type="ORF">CfE428DRAFT_4676</name>
</gene>
<sequence>MLWRVDVVVTEPFSRGSLAERGVLRLDAIGASEVMTEFSGCPYRATGELFITINGQNPEGHAGPIVERPRNLGHFLLRLKRGPWLE</sequence>
<reference evidence="1 2" key="1">
    <citation type="journal article" date="2011" name="J. Bacteriol.">
        <title>Genome sequence of Chthoniobacter flavus Ellin428, an aerobic heterotrophic soil bacterium.</title>
        <authorList>
            <person name="Kant R."/>
            <person name="van Passel M.W."/>
            <person name="Palva A."/>
            <person name="Lucas S."/>
            <person name="Lapidus A."/>
            <person name="Glavina Del Rio T."/>
            <person name="Dalin E."/>
            <person name="Tice H."/>
            <person name="Bruce D."/>
            <person name="Goodwin L."/>
            <person name="Pitluck S."/>
            <person name="Larimer F.W."/>
            <person name="Land M.L."/>
            <person name="Hauser L."/>
            <person name="Sangwan P."/>
            <person name="de Vos W.M."/>
            <person name="Janssen P.H."/>
            <person name="Smidt H."/>
        </authorList>
    </citation>
    <scope>NUCLEOTIDE SEQUENCE [LARGE SCALE GENOMIC DNA]</scope>
    <source>
        <strain evidence="1 2">Ellin428</strain>
    </source>
</reference>
<evidence type="ECO:0000313" key="2">
    <source>
        <dbReference type="Proteomes" id="UP000005824"/>
    </source>
</evidence>